<evidence type="ECO:0000313" key="3">
    <source>
        <dbReference type="Proteomes" id="UP000076722"/>
    </source>
</evidence>
<sequence>MFSFSQSHHHPMQSRHPQPFASPRLIISSSSWSSSSPSLSLSQSATKGSSPPGADQPCSPAHLQTLSSSAPGADPLSLLSFRSARSSVDTAVHIFVDAVLFPSLCPLGPLLWSDFVSTLPSESVEKWKEELRQWEPDPDSPEDPYVLTPHETLADVRQELAQCEQDPDSHKDPYVDLTPYETLAHVRQELAQEEAEPRTTTTLPPNNIHLLPE</sequence>
<evidence type="ECO:0000313" key="2">
    <source>
        <dbReference type="EMBL" id="KZS91541.1"/>
    </source>
</evidence>
<dbReference type="EMBL" id="KV419414">
    <property type="protein sequence ID" value="KZS91541.1"/>
    <property type="molecule type" value="Genomic_DNA"/>
</dbReference>
<protein>
    <submittedName>
        <fullName evidence="2">Uncharacterized protein</fullName>
    </submittedName>
</protein>
<feature type="region of interest" description="Disordered" evidence="1">
    <location>
        <begin position="190"/>
        <end position="213"/>
    </location>
</feature>
<keyword evidence="3" id="KW-1185">Reference proteome</keyword>
<reference evidence="2 3" key="1">
    <citation type="journal article" date="2016" name="Mol. Biol. Evol.">
        <title>Comparative Genomics of Early-Diverging Mushroom-Forming Fungi Provides Insights into the Origins of Lignocellulose Decay Capabilities.</title>
        <authorList>
            <person name="Nagy L.G."/>
            <person name="Riley R."/>
            <person name="Tritt A."/>
            <person name="Adam C."/>
            <person name="Daum C."/>
            <person name="Floudas D."/>
            <person name="Sun H."/>
            <person name="Yadav J.S."/>
            <person name="Pangilinan J."/>
            <person name="Larsson K.H."/>
            <person name="Matsuura K."/>
            <person name="Barry K."/>
            <person name="Labutti K."/>
            <person name="Kuo R."/>
            <person name="Ohm R.A."/>
            <person name="Bhattacharya S.S."/>
            <person name="Shirouzu T."/>
            <person name="Yoshinaga Y."/>
            <person name="Martin F.M."/>
            <person name="Grigoriev I.V."/>
            <person name="Hibbett D.S."/>
        </authorList>
    </citation>
    <scope>NUCLEOTIDE SEQUENCE [LARGE SCALE GENOMIC DNA]</scope>
    <source>
        <strain evidence="2 3">HHB9708</strain>
    </source>
</reference>
<proteinExistence type="predicted"/>
<dbReference type="AlphaFoldDB" id="A0A164SJ98"/>
<feature type="region of interest" description="Disordered" evidence="1">
    <location>
        <begin position="1"/>
        <end position="20"/>
    </location>
</feature>
<accession>A0A164SJ98</accession>
<evidence type="ECO:0000256" key="1">
    <source>
        <dbReference type="SAM" id="MobiDB-lite"/>
    </source>
</evidence>
<gene>
    <name evidence="2" type="ORF">SISNIDRAFT_487209</name>
</gene>
<organism evidence="2 3">
    <name type="scientific">Sistotremastrum niveocremeum HHB9708</name>
    <dbReference type="NCBI Taxonomy" id="1314777"/>
    <lineage>
        <taxon>Eukaryota</taxon>
        <taxon>Fungi</taxon>
        <taxon>Dikarya</taxon>
        <taxon>Basidiomycota</taxon>
        <taxon>Agaricomycotina</taxon>
        <taxon>Agaricomycetes</taxon>
        <taxon>Sistotremastrales</taxon>
        <taxon>Sistotremastraceae</taxon>
        <taxon>Sertulicium</taxon>
        <taxon>Sertulicium niveocremeum</taxon>
    </lineage>
</organism>
<name>A0A164SJ98_9AGAM</name>
<dbReference type="Proteomes" id="UP000076722">
    <property type="component" value="Unassembled WGS sequence"/>
</dbReference>
<feature type="compositionally biased region" description="Low complexity" evidence="1">
    <location>
        <begin position="29"/>
        <end position="44"/>
    </location>
</feature>
<feature type="region of interest" description="Disordered" evidence="1">
    <location>
        <begin position="29"/>
        <end position="69"/>
    </location>
</feature>